<dbReference type="InterPro" id="IPR013517">
    <property type="entry name" value="FG-GAP"/>
</dbReference>
<proteinExistence type="predicted"/>
<dbReference type="Pfam" id="PF07593">
    <property type="entry name" value="UnbV_ASPIC"/>
    <property type="match status" value="1"/>
</dbReference>
<keyword evidence="1" id="KW-0732">Signal</keyword>
<dbReference type="Gene3D" id="2.130.10.130">
    <property type="entry name" value="Integrin alpha, N-terminal"/>
    <property type="match status" value="2"/>
</dbReference>
<protein>
    <submittedName>
        <fullName evidence="3">CRTAC1 family protein</fullName>
    </submittedName>
</protein>
<dbReference type="RefSeq" id="WP_320688398.1">
    <property type="nucleotide sequence ID" value="NZ_JAXBLV010000206.1"/>
</dbReference>
<name>A0ABU5F3A3_9BACT</name>
<dbReference type="SUPFAM" id="SSF69318">
    <property type="entry name" value="Integrin alpha N-terminal domain"/>
    <property type="match status" value="1"/>
</dbReference>
<dbReference type="Pfam" id="PF01839">
    <property type="entry name" value="FG-GAP"/>
    <property type="match status" value="1"/>
</dbReference>
<reference evidence="4" key="1">
    <citation type="journal article" date="2023" name="Mar. Drugs">
        <title>Gemmata algarum, a Novel Planctomycete Isolated from an Algal Mat, Displays Antimicrobial Activity.</title>
        <authorList>
            <person name="Kumar G."/>
            <person name="Kallscheuer N."/>
            <person name="Kashif M."/>
            <person name="Ahamad S."/>
            <person name="Jagadeeshwari U."/>
            <person name="Pannikurungottu S."/>
            <person name="Haufschild T."/>
            <person name="Kabuu M."/>
            <person name="Sasikala C."/>
            <person name="Jogler C."/>
            <person name="Ramana C."/>
        </authorList>
    </citation>
    <scope>NUCLEOTIDE SEQUENCE [LARGE SCALE GENOMIC DNA]</scope>
    <source>
        <strain evidence="4">JC673</strain>
    </source>
</reference>
<dbReference type="InterPro" id="IPR011519">
    <property type="entry name" value="UnbV_ASPIC"/>
</dbReference>
<dbReference type="PANTHER" id="PTHR16026">
    <property type="entry name" value="CARTILAGE ACIDIC PROTEIN 1"/>
    <property type="match status" value="1"/>
</dbReference>
<dbReference type="PANTHER" id="PTHR16026:SF0">
    <property type="entry name" value="CARTILAGE ACIDIC PROTEIN 1"/>
    <property type="match status" value="1"/>
</dbReference>
<evidence type="ECO:0000256" key="1">
    <source>
        <dbReference type="ARBA" id="ARBA00022729"/>
    </source>
</evidence>
<keyword evidence="4" id="KW-1185">Reference proteome</keyword>
<sequence length="587" mass="63234">MYAPTPVLRFVALAGAVAVAFVLGACGPRAQESRPAAEPTPAEEPQYNGPAWFKDVTAAAGIRATCRNGEEADQFTILESLGAGAAVFDYDRDGRPDIFIVGGGYFDGPTKTDLKGHPCKLYRNLGNFTFEDATAAAGLELPWWYTHGAAVADYDRDGFPDLVVTGYGRIELFHNEPDGKGGRKFTPVGERLGLRDSSWSTSAGWGDIDGDGFPDLYVCRYVDWSFANNPPCPGQIPGVPRDVCAPQKFKPLVHALFKNEKGQRFRDAAAEHGFTATGCGLGVVLADLNGDGTPDVYVANDASNNFLFFNRGGKLEEKGGPSGTAVDDTGRYNGSMGADVADYDHTGRASIWVTNYQGELHALYHNLGGEVFDHRSRALGVAKVGLHRVGFGTAFVDFDHDGSEDVVLVNGHVIRRPAGSALKQSPVLFQNAESEGRRWFRDISERGGAYFRTPAVARGLAVGDLDGDGKPDLVVTHTNGPVAVLRNEAPTTGPWLGVRLVGRDNRDIVGSTVTVEFENRKLTRFVKGGGSYLSAHDPRVHFGLGTLGPVKRVTVRWSWGGTQSWEAVEPGAYWELTEGQPAAKRLN</sequence>
<dbReference type="InterPro" id="IPR027039">
    <property type="entry name" value="Crtac1"/>
</dbReference>
<gene>
    <name evidence="3" type="ORF">R5W23_003502</name>
</gene>
<evidence type="ECO:0000313" key="4">
    <source>
        <dbReference type="Proteomes" id="UP001272242"/>
    </source>
</evidence>
<organism evidence="3 4">
    <name type="scientific">Gemmata algarum</name>
    <dbReference type="NCBI Taxonomy" id="2975278"/>
    <lineage>
        <taxon>Bacteria</taxon>
        <taxon>Pseudomonadati</taxon>
        <taxon>Planctomycetota</taxon>
        <taxon>Planctomycetia</taxon>
        <taxon>Gemmatales</taxon>
        <taxon>Gemmataceae</taxon>
        <taxon>Gemmata</taxon>
    </lineage>
</organism>
<dbReference type="Proteomes" id="UP001272242">
    <property type="component" value="Unassembled WGS sequence"/>
</dbReference>
<dbReference type="InterPro" id="IPR028994">
    <property type="entry name" value="Integrin_alpha_N"/>
</dbReference>
<feature type="domain" description="ASPIC/UnbV" evidence="2">
    <location>
        <begin position="509"/>
        <end position="573"/>
    </location>
</feature>
<accession>A0ABU5F3A3</accession>
<evidence type="ECO:0000259" key="2">
    <source>
        <dbReference type="Pfam" id="PF07593"/>
    </source>
</evidence>
<dbReference type="Pfam" id="PF13517">
    <property type="entry name" value="FG-GAP_3"/>
    <property type="match status" value="2"/>
</dbReference>
<evidence type="ECO:0000313" key="3">
    <source>
        <dbReference type="EMBL" id="MDY3562056.1"/>
    </source>
</evidence>
<comment type="caution">
    <text evidence="3">The sequence shown here is derived from an EMBL/GenBank/DDBJ whole genome shotgun (WGS) entry which is preliminary data.</text>
</comment>
<dbReference type="EMBL" id="JAXBLV010000206">
    <property type="protein sequence ID" value="MDY3562056.1"/>
    <property type="molecule type" value="Genomic_DNA"/>
</dbReference>